<dbReference type="PROSITE" id="PS51935">
    <property type="entry name" value="NLPC_P60"/>
    <property type="match status" value="1"/>
</dbReference>
<keyword evidence="4" id="KW-0788">Thiol protease</keyword>
<keyword evidence="8" id="KW-1185">Reference proteome</keyword>
<evidence type="ECO:0000313" key="8">
    <source>
        <dbReference type="Proteomes" id="UP000006250"/>
    </source>
</evidence>
<dbReference type="GO" id="GO:0008234">
    <property type="term" value="F:cysteine-type peptidase activity"/>
    <property type="evidence" value="ECO:0007669"/>
    <property type="project" value="UniProtKB-KW"/>
</dbReference>
<dbReference type="InterPro" id="IPR000064">
    <property type="entry name" value="NLP_P60_dom"/>
</dbReference>
<evidence type="ECO:0000256" key="1">
    <source>
        <dbReference type="ARBA" id="ARBA00007074"/>
    </source>
</evidence>
<evidence type="ECO:0000256" key="3">
    <source>
        <dbReference type="ARBA" id="ARBA00022801"/>
    </source>
</evidence>
<evidence type="ECO:0000259" key="6">
    <source>
        <dbReference type="PROSITE" id="PS51935"/>
    </source>
</evidence>
<feature type="chain" id="PRO_5003147939" evidence="5">
    <location>
        <begin position="39"/>
        <end position="246"/>
    </location>
</feature>
<sequence precursor="true">MYGQGISPSGGRGRFVRGLLLCSLALAGLTTAASPAVAGPKDKGRAVYGYEDDCGMLHTSPVKRNAHYKLLYTGKADHETLMRALKDKDAIGGPTPPRPVAALPVDLGPLSERGERIMSLAKPYLGAPYRLGGDTPAGIDCSGLTKAVFAGFGCDLPRQSRLQAERGKPVAPGELEAGDLLFFAPDRSAGISHVGIYLGGGRMLHSSPRRGGVGVDRLPGTDYARWFVGARRLARVETAAVTRAGR</sequence>
<accession>E1JU51</accession>
<keyword evidence="5" id="KW-0732">Signal</keyword>
<feature type="domain" description="NlpC/P60" evidence="6">
    <location>
        <begin position="111"/>
        <end position="234"/>
    </location>
</feature>
<evidence type="ECO:0000256" key="5">
    <source>
        <dbReference type="SAM" id="SignalP"/>
    </source>
</evidence>
<dbReference type="STRING" id="596151.DesfrDRAFT_1150"/>
<dbReference type="InterPro" id="IPR038765">
    <property type="entry name" value="Papain-like_cys_pep_sf"/>
</dbReference>
<keyword evidence="3" id="KW-0378">Hydrolase</keyword>
<dbReference type="Proteomes" id="UP000006250">
    <property type="component" value="Unassembled WGS sequence"/>
</dbReference>
<reference evidence="7 8" key="1">
    <citation type="submission" date="2010-08" db="EMBL/GenBank/DDBJ databases">
        <title>The draft genome of Desulfovibrio fructosovorans JJ.</title>
        <authorList>
            <consortium name="US DOE Joint Genome Institute (JGI-PGF)"/>
            <person name="Lucas S."/>
            <person name="Copeland A."/>
            <person name="Lapidus A."/>
            <person name="Cheng J.-F."/>
            <person name="Bruce D."/>
            <person name="Goodwin L."/>
            <person name="Pitluck S."/>
            <person name="Land M.L."/>
            <person name="Hauser L."/>
            <person name="Chang Y.-J."/>
            <person name="Jeffries C."/>
            <person name="Wall J.D."/>
            <person name="Stahl D.A."/>
            <person name="Arkin A.P."/>
            <person name="Dehal P."/>
            <person name="Stolyar S.M."/>
            <person name="Hazen T.C."/>
            <person name="Woyke T.J."/>
        </authorList>
    </citation>
    <scope>NUCLEOTIDE SEQUENCE [LARGE SCALE GENOMIC DNA]</scope>
    <source>
        <strain evidence="7 8">JJ</strain>
    </source>
</reference>
<dbReference type="SUPFAM" id="SSF54001">
    <property type="entry name" value="Cysteine proteinases"/>
    <property type="match status" value="1"/>
</dbReference>
<dbReference type="AlphaFoldDB" id="E1JU51"/>
<comment type="similarity">
    <text evidence="1">Belongs to the peptidase C40 family.</text>
</comment>
<evidence type="ECO:0000256" key="4">
    <source>
        <dbReference type="ARBA" id="ARBA00022807"/>
    </source>
</evidence>
<gene>
    <name evidence="7" type="ORF">DesfrDRAFT_1150</name>
</gene>
<dbReference type="GO" id="GO:0006508">
    <property type="term" value="P:proteolysis"/>
    <property type="evidence" value="ECO:0007669"/>
    <property type="project" value="UniProtKB-KW"/>
</dbReference>
<proteinExistence type="inferred from homology"/>
<dbReference type="Pfam" id="PF00877">
    <property type="entry name" value="NLPC_P60"/>
    <property type="match status" value="1"/>
</dbReference>
<organism evidence="7 8">
    <name type="scientific">Solidesulfovibrio fructosivorans JJ]</name>
    <dbReference type="NCBI Taxonomy" id="596151"/>
    <lineage>
        <taxon>Bacteria</taxon>
        <taxon>Pseudomonadati</taxon>
        <taxon>Thermodesulfobacteriota</taxon>
        <taxon>Desulfovibrionia</taxon>
        <taxon>Desulfovibrionales</taxon>
        <taxon>Desulfovibrionaceae</taxon>
        <taxon>Solidesulfovibrio</taxon>
    </lineage>
</organism>
<comment type="caution">
    <text evidence="7">The sequence shown here is derived from an EMBL/GenBank/DDBJ whole genome shotgun (WGS) entry which is preliminary data.</text>
</comment>
<dbReference type="PANTHER" id="PTHR47053:SF1">
    <property type="entry name" value="MUREIN DD-ENDOPEPTIDASE MEPH-RELATED"/>
    <property type="match status" value="1"/>
</dbReference>
<keyword evidence="2" id="KW-0645">Protease</keyword>
<evidence type="ECO:0000256" key="2">
    <source>
        <dbReference type="ARBA" id="ARBA00022670"/>
    </source>
</evidence>
<dbReference type="eggNOG" id="COG0791">
    <property type="taxonomic scope" value="Bacteria"/>
</dbReference>
<dbReference type="Gene3D" id="3.90.1720.10">
    <property type="entry name" value="endopeptidase domain like (from Nostoc punctiforme)"/>
    <property type="match status" value="1"/>
</dbReference>
<dbReference type="PANTHER" id="PTHR47053">
    <property type="entry name" value="MUREIN DD-ENDOPEPTIDASE MEPH-RELATED"/>
    <property type="match status" value="1"/>
</dbReference>
<feature type="signal peptide" evidence="5">
    <location>
        <begin position="1"/>
        <end position="38"/>
    </location>
</feature>
<protein>
    <submittedName>
        <fullName evidence="7">NLP/P60 protein</fullName>
    </submittedName>
</protein>
<evidence type="ECO:0000313" key="7">
    <source>
        <dbReference type="EMBL" id="EFL51981.1"/>
    </source>
</evidence>
<dbReference type="EMBL" id="AECZ01000006">
    <property type="protein sequence ID" value="EFL51981.1"/>
    <property type="molecule type" value="Genomic_DNA"/>
</dbReference>
<dbReference type="InterPro" id="IPR051202">
    <property type="entry name" value="Peptidase_C40"/>
</dbReference>
<name>E1JU51_SOLFR</name>